<feature type="compositionally biased region" description="Basic and acidic residues" evidence="1">
    <location>
        <begin position="146"/>
        <end position="183"/>
    </location>
</feature>
<keyword evidence="2" id="KW-0808">Transferase</keyword>
<sequence length="311" mass="35704">MANEPEGVAQPMPEEITLSGKPPKKNITEADNLNGLPKQTLVTNSDFYNEPFTFKETERTYAIWWRLVSRLGSEIMTCRMDSRQISSQLPATKEIPKNPSEIHGIRQRSDESLRDYLGRFGKETLHMTDWSDEMMTGAFISGLRSTDEANTENRLRDSKWINSDNRHGVNHKDPSRKQKERFVSHPNTRPSDHSNNHKPSFTPLIKSPADIFATSASRIFTPGHHRDRTKYCDFHNDHGHDTNDFVDLRKEIEACVRSGRLSHLAKGAKTHNNNQTPTSFLPSDKEKNQIEWKRQDGKHKEANEILMTSVQ</sequence>
<protein>
    <submittedName>
        <fullName evidence="2">Reverse transcriptase domain-containing protein</fullName>
    </submittedName>
</protein>
<proteinExistence type="predicted"/>
<gene>
    <name evidence="2" type="ORF">CTI12_AA449860</name>
</gene>
<dbReference type="OrthoDB" id="1740536at2759"/>
<dbReference type="EMBL" id="PKPP01007604">
    <property type="protein sequence ID" value="PWA52943.1"/>
    <property type="molecule type" value="Genomic_DNA"/>
</dbReference>
<comment type="caution">
    <text evidence="2">The sequence shown here is derived from an EMBL/GenBank/DDBJ whole genome shotgun (WGS) entry which is preliminary data.</text>
</comment>
<keyword evidence="3" id="KW-1185">Reference proteome</keyword>
<keyword evidence="2" id="KW-0548">Nucleotidyltransferase</keyword>
<dbReference type="PANTHER" id="PTHR33223:SF10">
    <property type="entry name" value="AMINOTRANSFERASE-LIKE PLANT MOBILE DOMAIN-CONTAINING PROTEIN"/>
    <property type="match status" value="1"/>
</dbReference>
<evidence type="ECO:0000313" key="2">
    <source>
        <dbReference type="EMBL" id="PWA52943.1"/>
    </source>
</evidence>
<organism evidence="2 3">
    <name type="scientific">Artemisia annua</name>
    <name type="common">Sweet wormwood</name>
    <dbReference type="NCBI Taxonomy" id="35608"/>
    <lineage>
        <taxon>Eukaryota</taxon>
        <taxon>Viridiplantae</taxon>
        <taxon>Streptophyta</taxon>
        <taxon>Embryophyta</taxon>
        <taxon>Tracheophyta</taxon>
        <taxon>Spermatophyta</taxon>
        <taxon>Magnoliopsida</taxon>
        <taxon>eudicotyledons</taxon>
        <taxon>Gunneridae</taxon>
        <taxon>Pentapetalae</taxon>
        <taxon>asterids</taxon>
        <taxon>campanulids</taxon>
        <taxon>Asterales</taxon>
        <taxon>Asteraceae</taxon>
        <taxon>Asteroideae</taxon>
        <taxon>Anthemideae</taxon>
        <taxon>Artemisiinae</taxon>
        <taxon>Artemisia</taxon>
    </lineage>
</organism>
<accession>A0A2U1LVA9</accession>
<name>A0A2U1LVA9_ARTAN</name>
<feature type="region of interest" description="Disordered" evidence="1">
    <location>
        <begin position="146"/>
        <end position="200"/>
    </location>
</feature>
<dbReference type="PANTHER" id="PTHR33223">
    <property type="entry name" value="CCHC-TYPE DOMAIN-CONTAINING PROTEIN"/>
    <property type="match status" value="1"/>
</dbReference>
<keyword evidence="2" id="KW-0695">RNA-directed DNA polymerase</keyword>
<dbReference type="GO" id="GO:0003964">
    <property type="term" value="F:RNA-directed DNA polymerase activity"/>
    <property type="evidence" value="ECO:0007669"/>
    <property type="project" value="UniProtKB-KW"/>
</dbReference>
<evidence type="ECO:0000313" key="3">
    <source>
        <dbReference type="Proteomes" id="UP000245207"/>
    </source>
</evidence>
<reference evidence="2 3" key="1">
    <citation type="journal article" date="2018" name="Mol. Plant">
        <title>The genome of Artemisia annua provides insight into the evolution of Asteraceae family and artemisinin biosynthesis.</title>
        <authorList>
            <person name="Shen Q."/>
            <person name="Zhang L."/>
            <person name="Liao Z."/>
            <person name="Wang S."/>
            <person name="Yan T."/>
            <person name="Shi P."/>
            <person name="Liu M."/>
            <person name="Fu X."/>
            <person name="Pan Q."/>
            <person name="Wang Y."/>
            <person name="Lv Z."/>
            <person name="Lu X."/>
            <person name="Zhang F."/>
            <person name="Jiang W."/>
            <person name="Ma Y."/>
            <person name="Chen M."/>
            <person name="Hao X."/>
            <person name="Li L."/>
            <person name="Tang Y."/>
            <person name="Lv G."/>
            <person name="Zhou Y."/>
            <person name="Sun X."/>
            <person name="Brodelius P.E."/>
            <person name="Rose J.K.C."/>
            <person name="Tang K."/>
        </authorList>
    </citation>
    <scope>NUCLEOTIDE SEQUENCE [LARGE SCALE GENOMIC DNA]</scope>
    <source>
        <strain evidence="3">cv. Huhao1</strain>
        <tissue evidence="2">Leaf</tissue>
    </source>
</reference>
<dbReference type="Proteomes" id="UP000245207">
    <property type="component" value="Unassembled WGS sequence"/>
</dbReference>
<feature type="region of interest" description="Disordered" evidence="1">
    <location>
        <begin position="1"/>
        <end position="33"/>
    </location>
</feature>
<evidence type="ECO:0000256" key="1">
    <source>
        <dbReference type="SAM" id="MobiDB-lite"/>
    </source>
</evidence>
<dbReference type="AlphaFoldDB" id="A0A2U1LVA9"/>